<keyword evidence="12" id="KW-1185">Reference proteome</keyword>
<evidence type="ECO:0000256" key="5">
    <source>
        <dbReference type="ARBA" id="ARBA00023212"/>
    </source>
</evidence>
<proteinExistence type="predicted"/>
<dbReference type="InterPro" id="IPR019734">
    <property type="entry name" value="TPR_rpt"/>
</dbReference>
<dbReference type="Proteomes" id="UP001075354">
    <property type="component" value="Chromosome 13"/>
</dbReference>
<keyword evidence="6" id="KW-0966">Cell projection</keyword>
<dbReference type="AlphaFoldDB" id="A0AAV7X973"/>
<dbReference type="InterPro" id="IPR011990">
    <property type="entry name" value="TPR-like_helical_dom_sf"/>
</dbReference>
<dbReference type="InterPro" id="IPR040111">
    <property type="entry name" value="ODAD4"/>
</dbReference>
<dbReference type="Pfam" id="PF13181">
    <property type="entry name" value="TPR_8"/>
    <property type="match status" value="1"/>
</dbReference>
<evidence type="ECO:0000256" key="3">
    <source>
        <dbReference type="ARBA" id="ARBA00022737"/>
    </source>
</evidence>
<accession>A0AAV7X973</accession>
<dbReference type="EMBL" id="JAPTSV010000013">
    <property type="protein sequence ID" value="KAJ1521116.1"/>
    <property type="molecule type" value="Genomic_DNA"/>
</dbReference>
<feature type="repeat" description="TPR" evidence="9">
    <location>
        <begin position="157"/>
        <end position="190"/>
    </location>
</feature>
<gene>
    <name evidence="11" type="ORF">ONE63_002818</name>
</gene>
<feature type="repeat" description="TPR" evidence="9">
    <location>
        <begin position="225"/>
        <end position="258"/>
    </location>
</feature>
<dbReference type="SMART" id="SM00028">
    <property type="entry name" value="TPR"/>
    <property type="match status" value="3"/>
</dbReference>
<keyword evidence="3" id="KW-0677">Repeat</keyword>
<feature type="region of interest" description="Disordered" evidence="10">
    <location>
        <begin position="291"/>
        <end position="396"/>
    </location>
</feature>
<feature type="compositionally biased region" description="Low complexity" evidence="10">
    <location>
        <begin position="366"/>
        <end position="383"/>
    </location>
</feature>
<reference evidence="11" key="1">
    <citation type="submission" date="2022-12" db="EMBL/GenBank/DDBJ databases">
        <title>Chromosome-level genome assembly of the bean flower thrips Megalurothrips usitatus.</title>
        <authorList>
            <person name="Ma L."/>
            <person name="Liu Q."/>
            <person name="Li H."/>
            <person name="Cai W."/>
        </authorList>
    </citation>
    <scope>NUCLEOTIDE SEQUENCE</scope>
    <source>
        <strain evidence="11">Cailab_2022a</strain>
    </source>
</reference>
<evidence type="ECO:0000256" key="2">
    <source>
        <dbReference type="ARBA" id="ARBA00022490"/>
    </source>
</evidence>
<organism evidence="11 12">
    <name type="scientific">Megalurothrips usitatus</name>
    <name type="common">bean blossom thrips</name>
    <dbReference type="NCBI Taxonomy" id="439358"/>
    <lineage>
        <taxon>Eukaryota</taxon>
        <taxon>Metazoa</taxon>
        <taxon>Ecdysozoa</taxon>
        <taxon>Arthropoda</taxon>
        <taxon>Hexapoda</taxon>
        <taxon>Insecta</taxon>
        <taxon>Pterygota</taxon>
        <taxon>Neoptera</taxon>
        <taxon>Paraneoptera</taxon>
        <taxon>Thysanoptera</taxon>
        <taxon>Terebrantia</taxon>
        <taxon>Thripoidea</taxon>
        <taxon>Thripidae</taxon>
        <taxon>Megalurothrips</taxon>
    </lineage>
</organism>
<comment type="subcellular location">
    <subcellularLocation>
        <location evidence="1">Cytoplasm</location>
        <location evidence="1">Cytoskeleton</location>
        <location evidence="1">Cilium axoneme</location>
    </subcellularLocation>
</comment>
<feature type="compositionally biased region" description="Low complexity" evidence="10">
    <location>
        <begin position="296"/>
        <end position="334"/>
    </location>
</feature>
<evidence type="ECO:0000313" key="12">
    <source>
        <dbReference type="Proteomes" id="UP001075354"/>
    </source>
</evidence>
<feature type="region of interest" description="Disordered" evidence="10">
    <location>
        <begin position="1"/>
        <end position="75"/>
    </location>
</feature>
<keyword evidence="5" id="KW-0206">Cytoskeleton</keyword>
<name>A0AAV7X973_9NEOP</name>
<evidence type="ECO:0000256" key="10">
    <source>
        <dbReference type="SAM" id="MobiDB-lite"/>
    </source>
</evidence>
<evidence type="ECO:0000256" key="4">
    <source>
        <dbReference type="ARBA" id="ARBA00022803"/>
    </source>
</evidence>
<evidence type="ECO:0000256" key="9">
    <source>
        <dbReference type="PROSITE-ProRule" id="PRU00339"/>
    </source>
</evidence>
<dbReference type="GO" id="GO:0005930">
    <property type="term" value="C:axoneme"/>
    <property type="evidence" value="ECO:0007669"/>
    <property type="project" value="UniProtKB-SubCell"/>
</dbReference>
<keyword evidence="2" id="KW-0963">Cytoplasm</keyword>
<feature type="compositionally biased region" description="Gly residues" evidence="10">
    <location>
        <begin position="47"/>
        <end position="58"/>
    </location>
</feature>
<dbReference type="SUPFAM" id="SSF48452">
    <property type="entry name" value="TPR-like"/>
    <property type="match status" value="1"/>
</dbReference>
<comment type="caution">
    <text evidence="11">The sequence shown here is derived from an EMBL/GenBank/DDBJ whole genome shotgun (WGS) entry which is preliminary data.</text>
</comment>
<protein>
    <recommendedName>
        <fullName evidence="7">Outer dynein arm-docking complex subunit 4</fullName>
    </recommendedName>
    <alternativeName>
        <fullName evidence="8">Tetratricopeptide repeat protein 25</fullName>
    </alternativeName>
</protein>
<evidence type="ECO:0000256" key="1">
    <source>
        <dbReference type="ARBA" id="ARBA00004430"/>
    </source>
</evidence>
<dbReference type="PROSITE" id="PS50005">
    <property type="entry name" value="TPR"/>
    <property type="match status" value="2"/>
</dbReference>
<dbReference type="PANTHER" id="PTHR23040:SF1">
    <property type="entry name" value="OUTER DYNEIN ARM-DOCKING COMPLEX SUBUNIT 4"/>
    <property type="match status" value="1"/>
</dbReference>
<feature type="compositionally biased region" description="Basic and acidic residues" evidence="10">
    <location>
        <begin position="1"/>
        <end position="19"/>
    </location>
</feature>
<dbReference type="PANTHER" id="PTHR23040">
    <property type="match status" value="1"/>
</dbReference>
<feature type="compositionally biased region" description="Low complexity" evidence="10">
    <location>
        <begin position="341"/>
        <end position="358"/>
    </location>
</feature>
<evidence type="ECO:0000256" key="7">
    <source>
        <dbReference type="ARBA" id="ARBA00034139"/>
    </source>
</evidence>
<dbReference type="Gene3D" id="1.25.40.10">
    <property type="entry name" value="Tetratricopeptide repeat domain"/>
    <property type="match status" value="1"/>
</dbReference>
<evidence type="ECO:0000256" key="8">
    <source>
        <dbReference type="ARBA" id="ARBA00034143"/>
    </source>
</evidence>
<keyword evidence="4 9" id="KW-0802">TPR repeat</keyword>
<sequence>MSRETEFLHSFLRVDHGDSDSEAGDSPPRVPGSGPAGAQKADEPADGPGGGGGGGGAAAAGRAHHAGDDPPSRRHHKATFKEVVKDLEMYGGLGALAGMRKGAKGRRGRVIRGEEVYTDKDRAAAVQMGHRDIKQSLRMKRHQERVHALQLPEEADGSTLIALGQYELRQGNTDIAIAFVNKALQLCPEDKTALVARSKCYLLLGQPRLALQDAETALEPDRNFVRAIFQKAEALYHMGDFEHSLMYYHRGLRLRPELAVFRLGVQKAQEAIENTIGTGIEESCKIMEEMERAKSGRSGSKGSMRARLASPSSGRHSASGHSSGSAAPSPAPGAAVGGLGPRPAVVTPTADAAADPPAGLAASRVSSPTTPSTLPTQPTLTTPGDASSNAGDEEQSARRLLGELCVDKLYLEQLLRHPGEAPRPLPAASPASCP</sequence>
<evidence type="ECO:0000256" key="6">
    <source>
        <dbReference type="ARBA" id="ARBA00023273"/>
    </source>
</evidence>
<evidence type="ECO:0000313" key="11">
    <source>
        <dbReference type="EMBL" id="KAJ1521116.1"/>
    </source>
</evidence>